<evidence type="ECO:0008006" key="4">
    <source>
        <dbReference type="Google" id="ProtNLM"/>
    </source>
</evidence>
<keyword evidence="3" id="KW-1185">Reference proteome</keyword>
<feature type="compositionally biased region" description="Acidic residues" evidence="1">
    <location>
        <begin position="1"/>
        <end position="14"/>
    </location>
</feature>
<dbReference type="Proteomes" id="UP001596274">
    <property type="component" value="Unassembled WGS sequence"/>
</dbReference>
<organism evidence="2 3">
    <name type="scientific">Halorubrum pallidum</name>
    <dbReference type="NCBI Taxonomy" id="1526114"/>
    <lineage>
        <taxon>Archaea</taxon>
        <taxon>Methanobacteriati</taxon>
        <taxon>Methanobacteriota</taxon>
        <taxon>Stenosarchaea group</taxon>
        <taxon>Halobacteria</taxon>
        <taxon>Halobacteriales</taxon>
        <taxon>Haloferacaceae</taxon>
        <taxon>Halorubrum</taxon>
    </lineage>
</organism>
<accession>A0ABD5T0N4</accession>
<dbReference type="EMBL" id="JBHSWT010000045">
    <property type="protein sequence ID" value="MFC6770360.1"/>
    <property type="molecule type" value="Genomic_DNA"/>
</dbReference>
<feature type="region of interest" description="Disordered" evidence="1">
    <location>
        <begin position="1"/>
        <end position="37"/>
    </location>
</feature>
<name>A0ABD5T0N4_9EURY</name>
<comment type="caution">
    <text evidence="2">The sequence shown here is derived from an EMBL/GenBank/DDBJ whole genome shotgun (WGS) entry which is preliminary data.</text>
</comment>
<evidence type="ECO:0000256" key="1">
    <source>
        <dbReference type="SAM" id="MobiDB-lite"/>
    </source>
</evidence>
<proteinExistence type="predicted"/>
<evidence type="ECO:0000313" key="3">
    <source>
        <dbReference type="Proteomes" id="UP001596274"/>
    </source>
</evidence>
<dbReference type="AlphaFoldDB" id="A0ABD5T0N4"/>
<reference evidence="2 3" key="1">
    <citation type="journal article" date="2019" name="Int. J. Syst. Evol. Microbiol.">
        <title>The Global Catalogue of Microorganisms (GCM) 10K type strain sequencing project: providing services to taxonomists for standard genome sequencing and annotation.</title>
        <authorList>
            <consortium name="The Broad Institute Genomics Platform"/>
            <consortium name="The Broad Institute Genome Sequencing Center for Infectious Disease"/>
            <person name="Wu L."/>
            <person name="Ma J."/>
        </authorList>
    </citation>
    <scope>NUCLEOTIDE SEQUENCE [LARGE SCALE GENOMIC DNA]</scope>
    <source>
        <strain evidence="2 3">PJ61</strain>
    </source>
</reference>
<gene>
    <name evidence="2" type="ORF">ACFQDD_02260</name>
</gene>
<protein>
    <recommendedName>
        <fullName evidence="4">RiboL-PSP-HEPN domain-containing protein</fullName>
    </recommendedName>
</protein>
<sequence length="265" mass="29896">MSDDEPTGAGDEEQSVVTPDPVGWAEDAPGKKVVHRHGTTSIDHVDIRNAAHMSYLDYLHDRASAINDEIQNAIAEQHNEPSTTTTTSQIGFKLVESHALTLTYFEGVCFQFLRWAWEMDHELVGYVQDEMRGDFPDGSPNDWDKEARKSLSHAMSPLDWIKVLERLDPSTKSFDALHNVKNRRGAYVHSPGTALQFLKSSDSYPGKQLENMDVDVPEAVQEQQEGESLVQIVTDCQNALQEITEIVDKHFPIDEEIYRALRDDT</sequence>
<evidence type="ECO:0000313" key="2">
    <source>
        <dbReference type="EMBL" id="MFC6770360.1"/>
    </source>
</evidence>